<dbReference type="KEGG" id="bid:Bind_3532"/>
<name>B2IFJ3_BEII9</name>
<proteinExistence type="predicted"/>
<dbReference type="OrthoDB" id="7334795at2"/>
<dbReference type="HOGENOM" id="CLU_1208797_0_0_5"/>
<dbReference type="Gene3D" id="3.40.50.150">
    <property type="entry name" value="Vaccinia Virus protein VP39"/>
    <property type="match status" value="1"/>
</dbReference>
<feature type="domain" description="Methyltransferase type 11" evidence="1">
    <location>
        <begin position="44"/>
        <end position="139"/>
    </location>
</feature>
<dbReference type="AlphaFoldDB" id="B2IFJ3"/>
<dbReference type="STRING" id="395963.Bind_3532"/>
<keyword evidence="3" id="KW-1185">Reference proteome</keyword>
<keyword evidence="2" id="KW-0489">Methyltransferase</keyword>
<reference evidence="3" key="1">
    <citation type="submission" date="2008-03" db="EMBL/GenBank/DDBJ databases">
        <title>Complete sequence of chromosome of Beijerinckia indica subsp. indica ATCC 9039.</title>
        <authorList>
            <consortium name="US DOE Joint Genome Institute"/>
            <person name="Copeland A."/>
            <person name="Lucas S."/>
            <person name="Lapidus A."/>
            <person name="Glavina del Rio T."/>
            <person name="Dalin E."/>
            <person name="Tice H."/>
            <person name="Bruce D."/>
            <person name="Goodwin L."/>
            <person name="Pitluck S."/>
            <person name="LaButti K."/>
            <person name="Schmutz J."/>
            <person name="Larimer F."/>
            <person name="Land M."/>
            <person name="Hauser L."/>
            <person name="Kyrpides N."/>
            <person name="Mikhailova N."/>
            <person name="Dunfield P.F."/>
            <person name="Dedysh S.N."/>
            <person name="Liesack W."/>
            <person name="Saw J.H."/>
            <person name="Alam M."/>
            <person name="Chen Y."/>
            <person name="Murrell J.C."/>
            <person name="Richardson P."/>
        </authorList>
    </citation>
    <scope>NUCLEOTIDE SEQUENCE [LARGE SCALE GENOMIC DNA]</scope>
    <source>
        <strain evidence="3">ATCC 9039 / DSM 1715 / NCIMB 8712</strain>
    </source>
</reference>
<protein>
    <submittedName>
        <fullName evidence="2">Methyltransferase type 12</fullName>
    </submittedName>
</protein>
<dbReference type="InterPro" id="IPR029063">
    <property type="entry name" value="SAM-dependent_MTases_sf"/>
</dbReference>
<dbReference type="EMBL" id="CP001016">
    <property type="protein sequence ID" value="ACB97089.1"/>
    <property type="molecule type" value="Genomic_DNA"/>
</dbReference>
<dbReference type="Pfam" id="PF08241">
    <property type="entry name" value="Methyltransf_11"/>
    <property type="match status" value="1"/>
</dbReference>
<evidence type="ECO:0000313" key="2">
    <source>
        <dbReference type="EMBL" id="ACB97089.1"/>
    </source>
</evidence>
<keyword evidence="2" id="KW-0808">Transferase</keyword>
<evidence type="ECO:0000313" key="3">
    <source>
        <dbReference type="Proteomes" id="UP000001695"/>
    </source>
</evidence>
<gene>
    <name evidence="2" type="ordered locus">Bind_3532</name>
</gene>
<reference evidence="2 3" key="2">
    <citation type="journal article" date="2010" name="J. Bacteriol.">
        <title>Complete genome sequence of Beijerinckia indica subsp. indica.</title>
        <authorList>
            <person name="Tamas I."/>
            <person name="Dedysh S.N."/>
            <person name="Liesack W."/>
            <person name="Stott M.B."/>
            <person name="Alam M."/>
            <person name="Murrell J.C."/>
            <person name="Dunfield P.F."/>
        </authorList>
    </citation>
    <scope>NUCLEOTIDE SEQUENCE [LARGE SCALE GENOMIC DNA]</scope>
    <source>
        <strain evidence="3">ATCC 9039 / DSM 1715 / NCIMB 8712</strain>
    </source>
</reference>
<sequence length="230" mass="25327">MDWRLFWDRDDHSIYVNARHKQLHFARVANDLLALLPDPPLHLLDYGCGEAYEARRIAAHCGRLSLYDAAPSVQAGLKRRFAGSASIQALDDADLAGLAPGSIDAILCLSVLQYMSREECEALLDVWHRLLTPGGQLILGDVIAPGAHTVTDITSLLGFAREGGFLVAALRGLAVTFFSDYRRLRQKIGLSTYDESTIMDMLAAHGFAGRRAPRNIGHNQARVTYIATRL</sequence>
<dbReference type="eggNOG" id="COG1352">
    <property type="taxonomic scope" value="Bacteria"/>
</dbReference>
<evidence type="ECO:0000259" key="1">
    <source>
        <dbReference type="Pfam" id="PF08241"/>
    </source>
</evidence>
<dbReference type="CDD" id="cd02440">
    <property type="entry name" value="AdoMet_MTases"/>
    <property type="match status" value="1"/>
</dbReference>
<dbReference type="GO" id="GO:0032259">
    <property type="term" value="P:methylation"/>
    <property type="evidence" value="ECO:0007669"/>
    <property type="project" value="UniProtKB-KW"/>
</dbReference>
<accession>B2IFJ3</accession>
<dbReference type="Proteomes" id="UP000001695">
    <property type="component" value="Chromosome"/>
</dbReference>
<organism evidence="2 3">
    <name type="scientific">Beijerinckia indica subsp. indica (strain ATCC 9039 / DSM 1715 / NCIMB 8712)</name>
    <dbReference type="NCBI Taxonomy" id="395963"/>
    <lineage>
        <taxon>Bacteria</taxon>
        <taxon>Pseudomonadati</taxon>
        <taxon>Pseudomonadota</taxon>
        <taxon>Alphaproteobacteria</taxon>
        <taxon>Hyphomicrobiales</taxon>
        <taxon>Beijerinckiaceae</taxon>
        <taxon>Beijerinckia</taxon>
    </lineage>
</organism>
<dbReference type="SUPFAM" id="SSF53335">
    <property type="entry name" value="S-adenosyl-L-methionine-dependent methyltransferases"/>
    <property type="match status" value="1"/>
</dbReference>
<dbReference type="InterPro" id="IPR013216">
    <property type="entry name" value="Methyltransf_11"/>
</dbReference>
<dbReference type="RefSeq" id="WP_012386437.1">
    <property type="nucleotide sequence ID" value="NC_010581.1"/>
</dbReference>
<dbReference type="GO" id="GO:0008757">
    <property type="term" value="F:S-adenosylmethionine-dependent methyltransferase activity"/>
    <property type="evidence" value="ECO:0007669"/>
    <property type="project" value="InterPro"/>
</dbReference>